<dbReference type="EMBL" id="RJKE01000001">
    <property type="protein sequence ID" value="ROO83082.1"/>
    <property type="molecule type" value="Genomic_DNA"/>
</dbReference>
<feature type="binding site" evidence="8">
    <location>
        <position position="317"/>
    </location>
    <ligand>
        <name>Mn(2+)</name>
        <dbReference type="ChEBI" id="CHEBI:29035"/>
        <label>1</label>
    </ligand>
</feature>
<comment type="subcellular location">
    <subcellularLocation>
        <location evidence="8">Cytoplasm</location>
    </subcellularLocation>
</comment>
<comment type="catalytic activity">
    <reaction evidence="1 8">
        <text>Release of an N-terminal amino acid, Xaa-|-Yaa-, in which Xaa is preferably Leu, but may be other amino acids including Pro although not Arg or Lys, and Yaa may be Pro. Amino acid amides and methyl esters are also readily hydrolyzed, but rates on arylamides are exceedingly low.</text>
        <dbReference type="EC" id="3.4.11.1"/>
    </reaction>
</comment>
<dbReference type="GO" id="GO:0030145">
    <property type="term" value="F:manganese ion binding"/>
    <property type="evidence" value="ECO:0007669"/>
    <property type="project" value="UniProtKB-UniRule"/>
</dbReference>
<feature type="binding site" evidence="8">
    <location>
        <position position="319"/>
    </location>
    <ligand>
        <name>Mn(2+)</name>
        <dbReference type="ChEBI" id="CHEBI:29035"/>
        <label>2</label>
    </ligand>
</feature>
<keyword evidence="8" id="KW-0963">Cytoplasm</keyword>
<dbReference type="PANTHER" id="PTHR11963:SF23">
    <property type="entry name" value="CYTOSOL AMINOPEPTIDASE"/>
    <property type="match status" value="1"/>
</dbReference>
<dbReference type="EC" id="3.4.11.10" evidence="8"/>
<evidence type="ECO:0000256" key="6">
    <source>
        <dbReference type="ARBA" id="ARBA00022801"/>
    </source>
</evidence>
<evidence type="ECO:0000256" key="8">
    <source>
        <dbReference type="HAMAP-Rule" id="MF_00181"/>
    </source>
</evidence>
<comment type="function">
    <text evidence="7 8">Presumably involved in the processing and regular turnover of intracellular proteins. Catalyzes the removal of unsubstituted N-terminal amino acids from various peptides.</text>
</comment>
<dbReference type="AlphaFoldDB" id="A0A3N1CP55"/>
<keyword evidence="5 8" id="KW-0645">Protease</keyword>
<dbReference type="PRINTS" id="PR00481">
    <property type="entry name" value="LAMNOPPTDASE"/>
</dbReference>
<feature type="active site" evidence="8">
    <location>
        <position position="321"/>
    </location>
</feature>
<dbReference type="PANTHER" id="PTHR11963">
    <property type="entry name" value="LEUCINE AMINOPEPTIDASE-RELATED"/>
    <property type="match status" value="1"/>
</dbReference>
<keyword evidence="6 8" id="KW-0378">Hydrolase</keyword>
<keyword evidence="8" id="KW-0464">Manganese</keyword>
<organism evidence="10 11">
    <name type="scientific">Actinocorallia herbida</name>
    <dbReference type="NCBI Taxonomy" id="58109"/>
    <lineage>
        <taxon>Bacteria</taxon>
        <taxon>Bacillati</taxon>
        <taxon>Actinomycetota</taxon>
        <taxon>Actinomycetes</taxon>
        <taxon>Streptosporangiales</taxon>
        <taxon>Thermomonosporaceae</taxon>
        <taxon>Actinocorallia</taxon>
    </lineage>
</organism>
<proteinExistence type="inferred from homology"/>
<dbReference type="CDD" id="cd00433">
    <property type="entry name" value="Peptidase_M17"/>
    <property type="match status" value="1"/>
</dbReference>
<evidence type="ECO:0000256" key="2">
    <source>
        <dbReference type="ARBA" id="ARBA00000967"/>
    </source>
</evidence>
<keyword evidence="8" id="KW-0479">Metal-binding</keyword>
<dbReference type="Gene3D" id="3.40.630.10">
    <property type="entry name" value="Zn peptidases"/>
    <property type="match status" value="1"/>
</dbReference>
<dbReference type="RefSeq" id="WP_123662022.1">
    <property type="nucleotide sequence ID" value="NZ_RJKE01000001.1"/>
</dbReference>
<dbReference type="GO" id="GO:0005737">
    <property type="term" value="C:cytoplasm"/>
    <property type="evidence" value="ECO:0007669"/>
    <property type="project" value="UniProtKB-SubCell"/>
</dbReference>
<comment type="similarity">
    <text evidence="3 8">Belongs to the peptidase M17 family.</text>
</comment>
<evidence type="ECO:0000256" key="3">
    <source>
        <dbReference type="ARBA" id="ARBA00009528"/>
    </source>
</evidence>
<evidence type="ECO:0000313" key="11">
    <source>
        <dbReference type="Proteomes" id="UP000272400"/>
    </source>
</evidence>
<feature type="domain" description="Cytosol aminopeptidase" evidence="9">
    <location>
        <begin position="315"/>
        <end position="322"/>
    </location>
</feature>
<reference evidence="10 11" key="1">
    <citation type="submission" date="2018-11" db="EMBL/GenBank/DDBJ databases">
        <title>Sequencing the genomes of 1000 actinobacteria strains.</title>
        <authorList>
            <person name="Klenk H.-P."/>
        </authorList>
    </citation>
    <scope>NUCLEOTIDE SEQUENCE [LARGE SCALE GENOMIC DNA]</scope>
    <source>
        <strain evidence="10 11">DSM 44254</strain>
    </source>
</reference>
<feature type="binding site" evidence="8">
    <location>
        <position position="240"/>
    </location>
    <ligand>
        <name>Mn(2+)</name>
        <dbReference type="ChEBI" id="CHEBI:29035"/>
        <label>2</label>
    </ligand>
</feature>
<feature type="binding site" evidence="8">
    <location>
        <position position="240"/>
    </location>
    <ligand>
        <name>Mn(2+)</name>
        <dbReference type="ChEBI" id="CHEBI:29035"/>
        <label>1</label>
    </ligand>
</feature>
<evidence type="ECO:0000259" key="9">
    <source>
        <dbReference type="PROSITE" id="PS00631"/>
    </source>
</evidence>
<dbReference type="OrthoDB" id="9809354at2"/>
<dbReference type="InterPro" id="IPR023042">
    <property type="entry name" value="Peptidase_M17_leu_NH2_pept"/>
</dbReference>
<dbReference type="Gene3D" id="3.40.220.10">
    <property type="entry name" value="Leucine Aminopeptidase, subunit E, domain 1"/>
    <property type="match status" value="1"/>
</dbReference>
<comment type="cofactor">
    <cofactor evidence="8">
        <name>Mn(2+)</name>
        <dbReference type="ChEBI" id="CHEBI:29035"/>
    </cofactor>
    <text evidence="8">Binds 2 manganese ions per subunit.</text>
</comment>
<dbReference type="SUPFAM" id="SSF52949">
    <property type="entry name" value="Macro domain-like"/>
    <property type="match status" value="1"/>
</dbReference>
<sequence>MPVLTGVRAVEGPLSQVPGAQVLAVPQGVDPGFDTGFAPAELLEFREAKGEAGEIISVPVRVDGVFRELLLYGIGEGTPADLRKAGAAVAARAKGKDVLAVVPPEGDLTTFTEAALLAGYDYRLKTGEPKKFADIVLVGAEPSQRGAVYARAAALARDLTNTPSNEKGPAWLAEQARTVAEGKGLGVRVWDEDDLAAQGFGGLLAVGSGSPRPPRLIQLSYEPEGATRHIVLVGKGITFDTGGISIKPAASMTTMKTDMAGGAVVIGVLSALRDLQVPVKVTGLIAAAENMPSGSAMRPSDVITHFGGLTSEVLNTDAEGRLVLADALAYADAELAPDAVVDIATLTGAAKVALGLKHGALFATDEALAAELEAAAKTAEEPVWRMPLIDDYRPAIVSDVADVANIEKRGFGGGSIMAALFLEKFAGSRPWAHLDVAGPARSGSSATAYGVRLFLDWLTA</sequence>
<dbReference type="Proteomes" id="UP000272400">
    <property type="component" value="Unassembled WGS sequence"/>
</dbReference>
<comment type="caution">
    <text evidence="10">The sequence shown here is derived from an EMBL/GenBank/DDBJ whole genome shotgun (WGS) entry which is preliminary data.</text>
</comment>
<dbReference type="InterPro" id="IPR043472">
    <property type="entry name" value="Macro_dom-like"/>
</dbReference>
<feature type="binding site" evidence="8">
    <location>
        <position position="319"/>
    </location>
    <ligand>
        <name>Mn(2+)</name>
        <dbReference type="ChEBI" id="CHEBI:29035"/>
        <label>1</label>
    </ligand>
</feature>
<feature type="binding site" evidence="8">
    <location>
        <position position="235"/>
    </location>
    <ligand>
        <name>Mn(2+)</name>
        <dbReference type="ChEBI" id="CHEBI:29035"/>
        <label>2</label>
    </ligand>
</feature>
<dbReference type="PROSITE" id="PS00631">
    <property type="entry name" value="CYTOSOL_AP"/>
    <property type="match status" value="1"/>
</dbReference>
<evidence type="ECO:0000313" key="10">
    <source>
        <dbReference type="EMBL" id="ROO83082.1"/>
    </source>
</evidence>
<dbReference type="GO" id="GO:0070006">
    <property type="term" value="F:metalloaminopeptidase activity"/>
    <property type="evidence" value="ECO:0007669"/>
    <property type="project" value="InterPro"/>
</dbReference>
<feature type="binding site" evidence="8">
    <location>
        <position position="258"/>
    </location>
    <ligand>
        <name>Mn(2+)</name>
        <dbReference type="ChEBI" id="CHEBI:29035"/>
        <label>2</label>
    </ligand>
</feature>
<gene>
    <name evidence="8" type="primary">pepA</name>
    <name evidence="10" type="ORF">EDD29_0572</name>
</gene>
<dbReference type="InterPro" id="IPR000819">
    <property type="entry name" value="Peptidase_M17_C"/>
</dbReference>
<feature type="active site" evidence="8">
    <location>
        <position position="247"/>
    </location>
</feature>
<evidence type="ECO:0000256" key="5">
    <source>
        <dbReference type="ARBA" id="ARBA00022670"/>
    </source>
</evidence>
<protein>
    <recommendedName>
        <fullName evidence="8">Probable cytosol aminopeptidase</fullName>
        <ecNumber evidence="8">3.4.11.1</ecNumber>
    </recommendedName>
    <alternativeName>
        <fullName evidence="8">Leucine aminopeptidase</fullName>
        <shortName evidence="8">LAP</shortName>
        <ecNumber evidence="8">3.4.11.10</ecNumber>
    </alternativeName>
    <alternativeName>
        <fullName evidence="8">Leucyl aminopeptidase</fullName>
    </alternativeName>
</protein>
<dbReference type="InterPro" id="IPR011356">
    <property type="entry name" value="Leucine_aapep/pepB"/>
</dbReference>
<accession>A0A3N1CP55</accession>
<dbReference type="GO" id="GO:0006508">
    <property type="term" value="P:proteolysis"/>
    <property type="evidence" value="ECO:0007669"/>
    <property type="project" value="UniProtKB-KW"/>
</dbReference>
<evidence type="ECO:0000256" key="7">
    <source>
        <dbReference type="ARBA" id="ARBA00049972"/>
    </source>
</evidence>
<evidence type="ECO:0000256" key="4">
    <source>
        <dbReference type="ARBA" id="ARBA00022438"/>
    </source>
</evidence>
<evidence type="ECO:0000256" key="1">
    <source>
        <dbReference type="ARBA" id="ARBA00000135"/>
    </source>
</evidence>
<keyword evidence="4 8" id="KW-0031">Aminopeptidase</keyword>
<dbReference type="SUPFAM" id="SSF53187">
    <property type="entry name" value="Zn-dependent exopeptidases"/>
    <property type="match status" value="1"/>
</dbReference>
<dbReference type="EC" id="3.4.11.1" evidence="8"/>
<name>A0A3N1CP55_9ACTN</name>
<comment type="catalytic activity">
    <reaction evidence="2 8">
        <text>Release of an N-terminal amino acid, preferentially leucine, but not glutamic or aspartic acids.</text>
        <dbReference type="EC" id="3.4.11.10"/>
    </reaction>
</comment>
<dbReference type="Pfam" id="PF00883">
    <property type="entry name" value="Peptidase_M17"/>
    <property type="match status" value="1"/>
</dbReference>
<keyword evidence="11" id="KW-1185">Reference proteome</keyword>
<dbReference type="HAMAP" id="MF_00181">
    <property type="entry name" value="Cytosol_peptidase_M17"/>
    <property type="match status" value="1"/>
</dbReference>